<accession>A0ABP0RRE0</accession>
<keyword evidence="2" id="KW-1185">Reference proteome</keyword>
<evidence type="ECO:0008006" key="3">
    <source>
        <dbReference type="Google" id="ProtNLM"/>
    </source>
</evidence>
<evidence type="ECO:0000313" key="1">
    <source>
        <dbReference type="EMBL" id="CAK9102604.1"/>
    </source>
</evidence>
<organism evidence="1 2">
    <name type="scientific">Durusdinium trenchii</name>
    <dbReference type="NCBI Taxonomy" id="1381693"/>
    <lineage>
        <taxon>Eukaryota</taxon>
        <taxon>Sar</taxon>
        <taxon>Alveolata</taxon>
        <taxon>Dinophyceae</taxon>
        <taxon>Suessiales</taxon>
        <taxon>Symbiodiniaceae</taxon>
        <taxon>Durusdinium</taxon>
    </lineage>
</organism>
<sequence length="898" mass="101117">MSAADAGGALDSLRQVAELGEVLPSPEEERSTPPALKLYFAARRLSQEERWENLSVVQTSGGWAIRAAHFTEDFEDFRFEMVIPLLSHETITLRTHEERCQELGLQGIFYALLDADGSVVLYEVRPPELWSPIDQRRSDEPFLQPEILAQLAQEDQLLLQQLSILDLLNALCGSILKHRPEASKLGPVLRTALDSYLLKLPHSGSGSSLQRLLTPDRCQLARQISGETQTSPKTQEERRLSYEGENRFWRRLGGQGEYESGSRLRLLRQDALTRHWCCFFVDVKAGPSKVRQYRSKERSELRAHEQPTHDAKCPLCKGREEPTEVLRVWPDGRLEEREGLPENEEDKTKWLVRVLRNPFPYLLTPQELYEKPFPFDRTKHAACFGDHDNHAANPDADHPLYRMVDGFGASEVVVESPTHNALIGIADDAQVVNSLRAMAARGRSLRKCQRVLQLMYFKQYGAEASGSLIHPHMQICSLPIVSRSLERRLQDHKDFFDLHGCSGVHKIYVEDVTGGNAMSVSRLVHQTEHFVASVPFAQVPRGRIIVAPKRHCSRFEDSTEEELKDLGRLLRLLLASLYRFKDDPSYNLFWESAPTAHAFPDDEEREEVERSFCWTLHIRVPQKSSGFGLASGVDVTRQLPEEEAREMRTALLQEVAYPIRTAGFDAELLNLEFPNTVGPFVMVKAAQFPRVFNEFFSLPHAKKPDPNSETSFMVGVQPCEIGLEEGEFLFCHCSPLHPTTLSTATRAAAGIPKSAAYFAWAYPVDKSKHPELWPLSGPERAFLEYGGYIYFDKDCNVVGTTSISPTSVGTGLLFGGSSPLPEEVSEALSRQGRFQEVTLEALLRKGATHFAWLRPKEFSSCGLHCPSGAFAYKFADGEEARYFPVAGKPVISDALQEQ</sequence>
<dbReference type="InterPro" id="IPR053177">
    <property type="entry name" value="ADP-glucose_phosphorylase"/>
</dbReference>
<dbReference type="Gene3D" id="3.30.428.10">
    <property type="entry name" value="HIT-like"/>
    <property type="match status" value="2"/>
</dbReference>
<comment type="caution">
    <text evidence="1">The sequence shown here is derived from an EMBL/GenBank/DDBJ whole genome shotgun (WGS) entry which is preliminary data.</text>
</comment>
<evidence type="ECO:0000313" key="2">
    <source>
        <dbReference type="Proteomes" id="UP001642484"/>
    </source>
</evidence>
<protein>
    <recommendedName>
        <fullName evidence="3">UDP-glucose--hexose-1-phosphate uridylyltransferase</fullName>
    </recommendedName>
</protein>
<gene>
    <name evidence="1" type="ORF">CCMP2556_LOCUS48270</name>
</gene>
<dbReference type="Proteomes" id="UP001642484">
    <property type="component" value="Unassembled WGS sequence"/>
</dbReference>
<proteinExistence type="predicted"/>
<dbReference type="PANTHER" id="PTHR42763">
    <property type="entry name" value="ADP-GLUCOSE PHOSPHORYLASE"/>
    <property type="match status" value="1"/>
</dbReference>
<name>A0ABP0RRE0_9DINO</name>
<dbReference type="SUPFAM" id="SSF54197">
    <property type="entry name" value="HIT-like"/>
    <property type="match status" value="2"/>
</dbReference>
<dbReference type="InterPro" id="IPR036265">
    <property type="entry name" value="HIT-like_sf"/>
</dbReference>
<dbReference type="EMBL" id="CAXAMN010026373">
    <property type="protein sequence ID" value="CAK9102604.1"/>
    <property type="molecule type" value="Genomic_DNA"/>
</dbReference>
<dbReference type="PANTHER" id="PTHR42763:SF2">
    <property type="entry name" value="ADP-GLUCOSE PHOSPHORYLASE"/>
    <property type="match status" value="1"/>
</dbReference>
<reference evidence="1 2" key="1">
    <citation type="submission" date="2024-02" db="EMBL/GenBank/DDBJ databases">
        <authorList>
            <person name="Chen Y."/>
            <person name="Shah S."/>
            <person name="Dougan E. K."/>
            <person name="Thang M."/>
            <person name="Chan C."/>
        </authorList>
    </citation>
    <scope>NUCLEOTIDE SEQUENCE [LARGE SCALE GENOMIC DNA]</scope>
</reference>